<dbReference type="SUPFAM" id="SSF103473">
    <property type="entry name" value="MFS general substrate transporter"/>
    <property type="match status" value="1"/>
</dbReference>
<evidence type="ECO:0000313" key="11">
    <source>
        <dbReference type="WBParaSite" id="PgE167_g002_t02"/>
    </source>
</evidence>
<dbReference type="CDD" id="cd17328">
    <property type="entry name" value="MFS_spinster_like"/>
    <property type="match status" value="1"/>
</dbReference>
<dbReference type="WBParaSite" id="PgE167_g002_t01">
    <property type="protein sequence ID" value="PgE167_g002_t01"/>
    <property type="gene ID" value="PgE167_g002"/>
</dbReference>
<accession>A0A915A1L4</accession>
<sequence length="296" mass="32435">MDDSSSHVQTNSISNVSTTTSESNASMIGSETTKIAKAARITLRGCMSMFVLFLINLLNYTDRFTLAGVLTDVQKYFKLDDAKTGLLQTVFVIFYMSSAPIYGFFGDRYNRKWLVVFGITLWVSAVFASSFVPGKHYYLFLSCRGAVGFGEACYVTVVPSIIADMSVGNTRARALMFFYFAAPLGSGFGYIFGSYTNSLLNGWKWTLRLTPIFGVFCLILFASVIREPERGEAERATGAAAASHIEATSYWNDVAALLQIRTLCVGNGCLYSSGSLDDVAFMVGSDIDVLRLCDES</sequence>
<dbReference type="PANTHER" id="PTHR23505:SF79">
    <property type="entry name" value="PROTEIN SPINSTER"/>
    <property type="match status" value="1"/>
</dbReference>
<feature type="transmembrane region" description="Helical" evidence="7">
    <location>
        <begin position="86"/>
        <end position="106"/>
    </location>
</feature>
<evidence type="ECO:0000313" key="9">
    <source>
        <dbReference type="Proteomes" id="UP000887569"/>
    </source>
</evidence>
<evidence type="ECO:0000256" key="4">
    <source>
        <dbReference type="ARBA" id="ARBA00022989"/>
    </source>
</evidence>
<feature type="transmembrane region" description="Helical" evidence="7">
    <location>
        <begin position="113"/>
        <end position="132"/>
    </location>
</feature>
<feature type="domain" description="Major facilitator superfamily (MFS) profile" evidence="8">
    <location>
        <begin position="48"/>
        <end position="296"/>
    </location>
</feature>
<feature type="transmembrane region" description="Helical" evidence="7">
    <location>
        <begin position="174"/>
        <end position="193"/>
    </location>
</feature>
<comment type="similarity">
    <text evidence="6">Belongs to the major facilitator superfamily. Spinster (TC 2.A.1.49) family.</text>
</comment>
<keyword evidence="4 7" id="KW-1133">Transmembrane helix</keyword>
<keyword evidence="5 7" id="KW-0472">Membrane</keyword>
<dbReference type="InterPro" id="IPR020846">
    <property type="entry name" value="MFS_dom"/>
</dbReference>
<dbReference type="InterPro" id="IPR044770">
    <property type="entry name" value="MFS_spinster-like"/>
</dbReference>
<evidence type="ECO:0000256" key="6">
    <source>
        <dbReference type="ARBA" id="ARBA00024338"/>
    </source>
</evidence>
<dbReference type="PANTHER" id="PTHR23505">
    <property type="entry name" value="SPINSTER"/>
    <property type="match status" value="1"/>
</dbReference>
<name>A0A915A1L4_PARUN</name>
<keyword evidence="3 7" id="KW-0812">Transmembrane</keyword>
<reference evidence="10 11" key="1">
    <citation type="submission" date="2022-11" db="UniProtKB">
        <authorList>
            <consortium name="WormBaseParasite"/>
        </authorList>
    </citation>
    <scope>IDENTIFICATION</scope>
</reference>
<dbReference type="GO" id="GO:0016020">
    <property type="term" value="C:membrane"/>
    <property type="evidence" value="ECO:0007669"/>
    <property type="project" value="UniProtKB-SubCell"/>
</dbReference>
<comment type="subcellular location">
    <subcellularLocation>
        <location evidence="1">Membrane</location>
        <topology evidence="1">Multi-pass membrane protein</topology>
    </subcellularLocation>
</comment>
<dbReference type="WBParaSite" id="PgE167_g002_t02">
    <property type="protein sequence ID" value="PgE167_g002_t02"/>
    <property type="gene ID" value="PgE167_g002"/>
</dbReference>
<feature type="transmembrane region" description="Helical" evidence="7">
    <location>
        <begin position="41"/>
        <end position="60"/>
    </location>
</feature>
<proteinExistence type="inferred from homology"/>
<keyword evidence="2" id="KW-0813">Transport</keyword>
<evidence type="ECO:0000256" key="5">
    <source>
        <dbReference type="ARBA" id="ARBA00023136"/>
    </source>
</evidence>
<evidence type="ECO:0000259" key="8">
    <source>
        <dbReference type="PROSITE" id="PS50850"/>
    </source>
</evidence>
<dbReference type="Proteomes" id="UP000887569">
    <property type="component" value="Unplaced"/>
</dbReference>
<dbReference type="PROSITE" id="PS50850">
    <property type="entry name" value="MFS"/>
    <property type="match status" value="1"/>
</dbReference>
<dbReference type="AlphaFoldDB" id="A0A915A1L4"/>
<dbReference type="GO" id="GO:0022857">
    <property type="term" value="F:transmembrane transporter activity"/>
    <property type="evidence" value="ECO:0007669"/>
    <property type="project" value="InterPro"/>
</dbReference>
<keyword evidence="9" id="KW-1185">Reference proteome</keyword>
<dbReference type="Gene3D" id="1.20.1250.20">
    <property type="entry name" value="MFS general substrate transporter like domains"/>
    <property type="match status" value="1"/>
</dbReference>
<protein>
    <submittedName>
        <fullName evidence="10 11">Major facilitator superfamily (MFS) profile domain-containing protein</fullName>
    </submittedName>
</protein>
<organism evidence="9 11">
    <name type="scientific">Parascaris univalens</name>
    <name type="common">Nematode worm</name>
    <dbReference type="NCBI Taxonomy" id="6257"/>
    <lineage>
        <taxon>Eukaryota</taxon>
        <taxon>Metazoa</taxon>
        <taxon>Ecdysozoa</taxon>
        <taxon>Nematoda</taxon>
        <taxon>Chromadorea</taxon>
        <taxon>Rhabditida</taxon>
        <taxon>Spirurina</taxon>
        <taxon>Ascaridomorpha</taxon>
        <taxon>Ascaridoidea</taxon>
        <taxon>Ascarididae</taxon>
        <taxon>Parascaris</taxon>
    </lineage>
</organism>
<dbReference type="WBParaSite" id="PgE167_g002_t03">
    <property type="protein sequence ID" value="PgE167_g002_t03"/>
    <property type="gene ID" value="PgE167_g002"/>
</dbReference>
<dbReference type="Pfam" id="PF07690">
    <property type="entry name" value="MFS_1"/>
    <property type="match status" value="1"/>
</dbReference>
<feature type="transmembrane region" description="Helical" evidence="7">
    <location>
        <begin position="138"/>
        <end position="162"/>
    </location>
</feature>
<evidence type="ECO:0000256" key="2">
    <source>
        <dbReference type="ARBA" id="ARBA00022448"/>
    </source>
</evidence>
<evidence type="ECO:0000256" key="7">
    <source>
        <dbReference type="SAM" id="Phobius"/>
    </source>
</evidence>
<evidence type="ECO:0000256" key="3">
    <source>
        <dbReference type="ARBA" id="ARBA00022692"/>
    </source>
</evidence>
<evidence type="ECO:0000256" key="1">
    <source>
        <dbReference type="ARBA" id="ARBA00004141"/>
    </source>
</evidence>
<evidence type="ECO:0000313" key="10">
    <source>
        <dbReference type="WBParaSite" id="PgE167_g002_t01"/>
    </source>
</evidence>
<dbReference type="InterPro" id="IPR036259">
    <property type="entry name" value="MFS_trans_sf"/>
</dbReference>
<feature type="transmembrane region" description="Helical" evidence="7">
    <location>
        <begin position="205"/>
        <end position="225"/>
    </location>
</feature>
<dbReference type="InterPro" id="IPR011701">
    <property type="entry name" value="MFS"/>
</dbReference>